<feature type="region of interest" description="Disordered" evidence="1">
    <location>
        <begin position="444"/>
        <end position="468"/>
    </location>
</feature>
<dbReference type="GO" id="GO:0006355">
    <property type="term" value="P:regulation of DNA-templated transcription"/>
    <property type="evidence" value="ECO:0007669"/>
    <property type="project" value="InterPro"/>
</dbReference>
<feature type="compositionally biased region" description="Basic and acidic residues" evidence="1">
    <location>
        <begin position="444"/>
        <end position="453"/>
    </location>
</feature>
<evidence type="ECO:0000256" key="1">
    <source>
        <dbReference type="SAM" id="MobiDB-lite"/>
    </source>
</evidence>
<sequence length="551" mass="59713">IMHEYRVINSAPGDDPDAANGDQGSYVLCRLFKKPEEKSLIPNCDETEDSGFSPTPTRSSPCDKQRAEDAVEESVSPSNQDVLESDIQEDPSSFPIAAEKQPGGIETCYADEADSGVRYPVKLEDSNCNSNIASGFGGHHGEAGAKVGRHMDPLLAALDKLCGPQPEPIYSDGFPRINSPGYMDDFLAHVLPEFGHLENAGAFGYVENAGEDTSTDFLIVQSGNPSSGFYDIKDVAINPMVGNGNINNNTLQRVQLYDSASAKNNGSNSVGETGPGILQNHLQGAHLDEENSAWCSKQPSLLQDLDNLLPVNSANRYSLGQCQFAGDVEGFDVFSGNSATESLQSAYNISSFEESSSQKAPLSSNSGYEETGVQVRARQPQYPSSSPSSLQGTAIRRIHLQNHPHLQVESVCSAGSEASSRTDDQKVCWASSEEVQHMENHAREHMAKEEEPSRPVSIENTKDTDAGTIDKMCHPEEVALPPSGITEESNPRLRLRKLNEGNKGGQSFLEAAHKPRSTYIHNVMQLSLSVVLSLLFVAVAWGCLKRWHFLG</sequence>
<name>A0A1D1YZ20_9ARAE</name>
<keyword evidence="2" id="KW-0472">Membrane</keyword>
<keyword evidence="2" id="KW-1133">Transmembrane helix</keyword>
<evidence type="ECO:0000259" key="3">
    <source>
        <dbReference type="PROSITE" id="PS51005"/>
    </source>
</evidence>
<evidence type="ECO:0000313" key="4">
    <source>
        <dbReference type="EMBL" id="JAT59839.1"/>
    </source>
</evidence>
<feature type="transmembrane region" description="Helical" evidence="2">
    <location>
        <begin position="523"/>
        <end position="544"/>
    </location>
</feature>
<feature type="region of interest" description="Disordered" evidence="1">
    <location>
        <begin position="1"/>
        <end position="22"/>
    </location>
</feature>
<feature type="non-terminal residue" evidence="4">
    <location>
        <position position="1"/>
    </location>
</feature>
<evidence type="ECO:0000256" key="2">
    <source>
        <dbReference type="SAM" id="Phobius"/>
    </source>
</evidence>
<feature type="region of interest" description="Disordered" evidence="1">
    <location>
        <begin position="354"/>
        <end position="373"/>
    </location>
</feature>
<dbReference type="InterPro" id="IPR003441">
    <property type="entry name" value="NAC-dom"/>
</dbReference>
<reference evidence="4" key="1">
    <citation type="submission" date="2015-07" db="EMBL/GenBank/DDBJ databases">
        <title>Transcriptome Assembly of Anthurium amnicola.</title>
        <authorList>
            <person name="Suzuki J."/>
        </authorList>
    </citation>
    <scope>NUCLEOTIDE SEQUENCE</scope>
</reference>
<accession>A0A1D1YZ20</accession>
<dbReference type="GO" id="GO:0003677">
    <property type="term" value="F:DNA binding"/>
    <property type="evidence" value="ECO:0007669"/>
    <property type="project" value="InterPro"/>
</dbReference>
<dbReference type="EMBL" id="GDJX01008097">
    <property type="protein sequence ID" value="JAT59839.1"/>
    <property type="molecule type" value="Transcribed_RNA"/>
</dbReference>
<feature type="domain" description="NAC" evidence="3">
    <location>
        <begin position="1"/>
        <end position="34"/>
    </location>
</feature>
<dbReference type="PROSITE" id="PS51005">
    <property type="entry name" value="NAC"/>
    <property type="match status" value="1"/>
</dbReference>
<feature type="compositionally biased region" description="Polar residues" evidence="1">
    <location>
        <begin position="50"/>
        <end position="60"/>
    </location>
</feature>
<dbReference type="AlphaFoldDB" id="A0A1D1YZ20"/>
<organism evidence="4">
    <name type="scientific">Anthurium amnicola</name>
    <dbReference type="NCBI Taxonomy" id="1678845"/>
    <lineage>
        <taxon>Eukaryota</taxon>
        <taxon>Viridiplantae</taxon>
        <taxon>Streptophyta</taxon>
        <taxon>Embryophyta</taxon>
        <taxon>Tracheophyta</taxon>
        <taxon>Spermatophyta</taxon>
        <taxon>Magnoliopsida</taxon>
        <taxon>Liliopsida</taxon>
        <taxon>Araceae</taxon>
        <taxon>Pothoideae</taxon>
        <taxon>Potheae</taxon>
        <taxon>Anthurium</taxon>
    </lineage>
</organism>
<feature type="compositionally biased region" description="Polar residues" evidence="1">
    <location>
        <begin position="354"/>
        <end position="368"/>
    </location>
</feature>
<keyword evidence="2" id="KW-0812">Transmembrane</keyword>
<gene>
    <name evidence="4" type="primary">FAM83E_3</name>
    <name evidence="4" type="ORF">g.36269</name>
</gene>
<feature type="region of interest" description="Disordered" evidence="1">
    <location>
        <begin position="40"/>
        <end position="100"/>
    </location>
</feature>
<proteinExistence type="predicted"/>
<protein>
    <submittedName>
        <fullName evidence="4">Protein FAM83E</fullName>
    </submittedName>
</protein>